<keyword evidence="1" id="KW-0233">DNA recombination</keyword>
<name>A0A8J7UJC9_9HYPH</name>
<evidence type="ECO:0000313" key="4">
    <source>
        <dbReference type="Proteomes" id="UP000666240"/>
    </source>
</evidence>
<protein>
    <recommendedName>
        <fullName evidence="5">Phage integrase family protein</fullName>
    </recommendedName>
</protein>
<dbReference type="EMBL" id="JAGIYY010000004">
    <property type="protein sequence ID" value="MBP0439893.1"/>
    <property type="molecule type" value="Genomic_DNA"/>
</dbReference>
<dbReference type="RefSeq" id="WP_209335911.1">
    <property type="nucleotide sequence ID" value="NZ_JAGIYY010000004.1"/>
</dbReference>
<dbReference type="GO" id="GO:0015074">
    <property type="term" value="P:DNA integration"/>
    <property type="evidence" value="ECO:0007669"/>
    <property type="project" value="InterPro"/>
</dbReference>
<dbReference type="InterPro" id="IPR011010">
    <property type="entry name" value="DNA_brk_join_enz"/>
</dbReference>
<dbReference type="InterPro" id="IPR013762">
    <property type="entry name" value="Integrase-like_cat_sf"/>
</dbReference>
<dbReference type="AlphaFoldDB" id="A0A8J7UJC9"/>
<proteinExistence type="predicted"/>
<evidence type="ECO:0000256" key="2">
    <source>
        <dbReference type="SAM" id="MobiDB-lite"/>
    </source>
</evidence>
<dbReference type="GO" id="GO:0003677">
    <property type="term" value="F:DNA binding"/>
    <property type="evidence" value="ECO:0007669"/>
    <property type="project" value="InterPro"/>
</dbReference>
<dbReference type="Gene3D" id="1.10.443.10">
    <property type="entry name" value="Intergrase catalytic core"/>
    <property type="match status" value="1"/>
</dbReference>
<evidence type="ECO:0000313" key="3">
    <source>
        <dbReference type="EMBL" id="MBP0439893.1"/>
    </source>
</evidence>
<gene>
    <name evidence="3" type="ORF">J5Y06_14640</name>
</gene>
<sequence length="512" mass="57849">MPQKRREPHLILRRARYKAGKLTHRPAWVIKDGDKSPVSTGCGESEHEEAKLKLHEYNVREYQKKALNLNASDDSPATPAREYPIATALMLYQHHRVAELAARLSTKGKQPKAGVDHKQVGELKRRLEHLLDWWGDKYVSQINTDRCRAFGKEAKNKKGETIALTPSYKGRCLDDLKAAVRFAMSENKCESVALYWDIPKHPRRKRTTFYTRGHVAKMVLYAWRKKGRYVYSAKKSGAEKAGVVKETSLRPMRHIARLILVAAGTGTRSERCEMASFYDIPGHPWIDVDKGVFWRSWDGENVAGNKRADPCVLHPTLLLWCRKWKDQGLRFLTEYRGRPVKVSSAFYRLVREVLGDEAPGRSIHTFRHSAATWLLSSSKKLNPYDIAGFLGMDVQVLLKVYGKYSVDFQASIRDAFADRAVGRSSVAPRQAADPLEALLLEERRRSLYDLAEAFDAPASVTALIDATPASGIDSLRSRIRQAGRSGNWKGFGDKRSEPATDNLGHAKLASLR</sequence>
<dbReference type="Proteomes" id="UP000666240">
    <property type="component" value="Unassembled WGS sequence"/>
</dbReference>
<accession>A0A8J7UJC9</accession>
<organism evidence="3 4">
    <name type="scientific">Tianweitania sediminis</name>
    <dbReference type="NCBI Taxonomy" id="1502156"/>
    <lineage>
        <taxon>Bacteria</taxon>
        <taxon>Pseudomonadati</taxon>
        <taxon>Pseudomonadota</taxon>
        <taxon>Alphaproteobacteria</taxon>
        <taxon>Hyphomicrobiales</taxon>
        <taxon>Phyllobacteriaceae</taxon>
        <taxon>Tianweitania</taxon>
    </lineage>
</organism>
<evidence type="ECO:0008006" key="5">
    <source>
        <dbReference type="Google" id="ProtNLM"/>
    </source>
</evidence>
<reference evidence="3" key="1">
    <citation type="submission" date="2021-03" db="EMBL/GenBank/DDBJ databases">
        <title>Genome sequencing and assembly of Tianweitania sediminis.</title>
        <authorList>
            <person name="Chhetri G."/>
        </authorList>
    </citation>
    <scope>NUCLEOTIDE SEQUENCE</scope>
    <source>
        <strain evidence="3">Z8</strain>
    </source>
</reference>
<comment type="caution">
    <text evidence="3">The sequence shown here is derived from an EMBL/GenBank/DDBJ whole genome shotgun (WGS) entry which is preliminary data.</text>
</comment>
<keyword evidence="4" id="KW-1185">Reference proteome</keyword>
<evidence type="ECO:0000256" key="1">
    <source>
        <dbReference type="ARBA" id="ARBA00023172"/>
    </source>
</evidence>
<feature type="region of interest" description="Disordered" evidence="2">
    <location>
        <begin position="486"/>
        <end position="512"/>
    </location>
</feature>
<dbReference type="GO" id="GO:0006310">
    <property type="term" value="P:DNA recombination"/>
    <property type="evidence" value="ECO:0007669"/>
    <property type="project" value="UniProtKB-KW"/>
</dbReference>
<dbReference type="SUPFAM" id="SSF56349">
    <property type="entry name" value="DNA breaking-rejoining enzymes"/>
    <property type="match status" value="1"/>
</dbReference>